<dbReference type="PANTHER" id="PTHR46696:SF1">
    <property type="entry name" value="CYTOCHROME P450 YJIB-RELATED"/>
    <property type="match status" value="1"/>
</dbReference>
<evidence type="ECO:0000256" key="2">
    <source>
        <dbReference type="SAM" id="MobiDB-lite"/>
    </source>
</evidence>
<dbReference type="SUPFAM" id="SSF48264">
    <property type="entry name" value="Cytochrome P450"/>
    <property type="match status" value="1"/>
</dbReference>
<sequence length="430" mass="45339">MGNPDNAASVRAGRRGPGGILTTRPRADRKEVSVIQGTRKSIQDPVRNPAVHALEISELGRRLQRAHGEVWLHHMKGDPYADVLRGHAEDPHPVYERIRALGPLWRSTTGTWVTADHGLATTLLGEAWPHGPVSGEPGRTPVADAGLGGDAAHYERLHGPAAAAFAPAEVTAVCERAVDGLAGDFDLVTDLAERVPVDLLARTLGLPAAHRPEFAEACAAAGTVLDGLLCPQRLEAARRALTAVGRLRTLLAAAHRDPDGTGPRDTAVLLATAGVRTAARLVGSSVLAVVDHPEQWSRVADDPGHAALVVTETLRYDSPVQLHPAVARADAEFAGERIAAGEQVVVLVGAANRDPGVFTDPGRFLPGRPGAVLAPALYHRVTLPFARALAEAVVRALVAAGPRVHRAGPHLRSRRSPVTRHLLSCPLTTG</sequence>
<keyword evidence="4" id="KW-1185">Reference proteome</keyword>
<dbReference type="GO" id="GO:0004497">
    <property type="term" value="F:monooxygenase activity"/>
    <property type="evidence" value="ECO:0007669"/>
    <property type="project" value="InterPro"/>
</dbReference>
<organism evidence="3 4">
    <name type="scientific">Streptomyces tsukubensis (strain DSM 42081 / NBRC 108919 / NRRL 18488 / 9993)</name>
    <dbReference type="NCBI Taxonomy" id="1114943"/>
    <lineage>
        <taxon>Bacteria</taxon>
        <taxon>Bacillati</taxon>
        <taxon>Actinomycetota</taxon>
        <taxon>Actinomycetes</taxon>
        <taxon>Kitasatosporales</taxon>
        <taxon>Streptomycetaceae</taxon>
        <taxon>Streptomyces</taxon>
    </lineage>
</organism>
<reference evidence="3 4" key="1">
    <citation type="journal article" date="2012" name="J. Bacteriol.">
        <title>Draft genome of Streptomyces tsukubaensis NRRL 18488, the producer of the clinically important immunosuppressant tacrolimus (FK506).</title>
        <authorList>
            <person name="Barreiro C."/>
            <person name="Prieto C."/>
            <person name="Sola-Landa A."/>
            <person name="Solera E."/>
            <person name="Martinez-Castro M."/>
            <person name="Perez-Redondo R."/>
            <person name="Garcia-Estrada C."/>
            <person name="Aparicio J.F."/>
            <person name="Fernandez-Martinez L.T."/>
            <person name="Santos-Aberturas J."/>
            <person name="Salehi-Najafabadi Z."/>
            <person name="Rodriguez-Garcia A."/>
            <person name="Tauch A."/>
            <person name="Martin J.F."/>
        </authorList>
    </citation>
    <scope>NUCLEOTIDE SEQUENCE [LARGE SCALE GENOMIC DNA]</scope>
    <source>
        <strain evidence="4">DSM 42081 / NBRC 108919 / NRRL 18488 / 9993</strain>
    </source>
</reference>
<dbReference type="PANTHER" id="PTHR46696">
    <property type="entry name" value="P450, PUTATIVE (EUROFUNG)-RELATED"/>
    <property type="match status" value="1"/>
</dbReference>
<feature type="region of interest" description="Disordered" evidence="2">
    <location>
        <begin position="1"/>
        <end position="39"/>
    </location>
</feature>
<dbReference type="GO" id="GO:0005506">
    <property type="term" value="F:iron ion binding"/>
    <property type="evidence" value="ECO:0007669"/>
    <property type="project" value="InterPro"/>
</dbReference>
<evidence type="ECO:0000313" key="3">
    <source>
        <dbReference type="EMBL" id="QKM67732.1"/>
    </source>
</evidence>
<dbReference type="InterPro" id="IPR036396">
    <property type="entry name" value="Cyt_P450_sf"/>
</dbReference>
<dbReference type="Proteomes" id="UP000005940">
    <property type="component" value="Chromosome"/>
</dbReference>
<evidence type="ECO:0000313" key="4">
    <source>
        <dbReference type="Proteomes" id="UP000005940"/>
    </source>
</evidence>
<comment type="similarity">
    <text evidence="1">Belongs to the cytochrome P450 family.</text>
</comment>
<dbReference type="InterPro" id="IPR030958">
    <property type="entry name" value="P450-rel_GT_act"/>
</dbReference>
<dbReference type="NCBIfam" id="TIGR04515">
    <property type="entry name" value="P450_rel_GT_act"/>
    <property type="match status" value="1"/>
</dbReference>
<evidence type="ECO:0000256" key="1">
    <source>
        <dbReference type="ARBA" id="ARBA00010617"/>
    </source>
</evidence>
<dbReference type="Gene3D" id="1.10.630.10">
    <property type="entry name" value="Cytochrome P450"/>
    <property type="match status" value="1"/>
</dbReference>
<dbReference type="InterPro" id="IPR001128">
    <property type="entry name" value="Cyt_P450"/>
</dbReference>
<dbReference type="Pfam" id="PF00067">
    <property type="entry name" value="p450"/>
    <property type="match status" value="1"/>
</dbReference>
<name>A0A7G3UFI6_STRT9</name>
<dbReference type="AlphaFoldDB" id="A0A7G3UFI6"/>
<dbReference type="GO" id="GO:0016740">
    <property type="term" value="F:transferase activity"/>
    <property type="evidence" value="ECO:0007669"/>
    <property type="project" value="UniProtKB-KW"/>
</dbReference>
<proteinExistence type="inferred from homology"/>
<accession>A0A7G3UFI6</accession>
<dbReference type="EMBL" id="CP029159">
    <property type="protein sequence ID" value="QKM67732.1"/>
    <property type="molecule type" value="Genomic_DNA"/>
</dbReference>
<dbReference type="PRINTS" id="PR00359">
    <property type="entry name" value="BP450"/>
</dbReference>
<dbReference type="GO" id="GO:0020037">
    <property type="term" value="F:heme binding"/>
    <property type="evidence" value="ECO:0007669"/>
    <property type="project" value="InterPro"/>
</dbReference>
<dbReference type="InterPro" id="IPR002397">
    <property type="entry name" value="Cyt_P450_B"/>
</dbReference>
<dbReference type="GO" id="GO:0016705">
    <property type="term" value="F:oxidoreductase activity, acting on paired donors, with incorporation or reduction of molecular oxygen"/>
    <property type="evidence" value="ECO:0007669"/>
    <property type="project" value="InterPro"/>
</dbReference>
<gene>
    <name evidence="3" type="ORF">STSU_011690</name>
</gene>
<protein>
    <submittedName>
        <fullName evidence="3">P450-derived glycosyltransferase activator</fullName>
    </submittedName>
</protein>